<dbReference type="EMBL" id="FNTH01000001">
    <property type="protein sequence ID" value="SEC55272.1"/>
    <property type="molecule type" value="Genomic_DNA"/>
</dbReference>
<protein>
    <recommendedName>
        <fullName evidence="1">YjiS-like domain-containing protein</fullName>
    </recommendedName>
</protein>
<feature type="domain" description="YjiS-like" evidence="1">
    <location>
        <begin position="30"/>
        <end position="63"/>
    </location>
</feature>
<proteinExistence type="predicted"/>
<dbReference type="Pfam" id="PF06568">
    <property type="entry name" value="YjiS-like"/>
    <property type="match status" value="1"/>
</dbReference>
<dbReference type="InterPro" id="IPR009506">
    <property type="entry name" value="YjiS-like"/>
</dbReference>
<reference evidence="2 3" key="1">
    <citation type="submission" date="2016-10" db="EMBL/GenBank/DDBJ databases">
        <authorList>
            <person name="de Groot N.N."/>
        </authorList>
    </citation>
    <scope>NUCLEOTIDE SEQUENCE [LARGE SCALE GENOMIC DNA]</scope>
    <source>
        <strain evidence="2 3">MT12</strain>
    </source>
</reference>
<evidence type="ECO:0000259" key="1">
    <source>
        <dbReference type="Pfam" id="PF06568"/>
    </source>
</evidence>
<gene>
    <name evidence="2" type="ORF">SAMN05444164_2122</name>
</gene>
<dbReference type="RefSeq" id="WP_171947658.1">
    <property type="nucleotide sequence ID" value="NZ_FNTH01000001.1"/>
</dbReference>
<sequence length="78" mass="8774">MTTIYSAAASPARSSMMGGLLRLLRVWGDALATYWVRREAIKTLRQLDDRTLRDIGISRCQIEPAVAGDLDIELVRIR</sequence>
<dbReference type="AlphaFoldDB" id="A0A1H4TFR1"/>
<evidence type="ECO:0000313" key="2">
    <source>
        <dbReference type="EMBL" id="SEC55272.1"/>
    </source>
</evidence>
<organism evidence="2 3">
    <name type="scientific">Bradyrhizobium erythrophlei</name>
    <dbReference type="NCBI Taxonomy" id="1437360"/>
    <lineage>
        <taxon>Bacteria</taxon>
        <taxon>Pseudomonadati</taxon>
        <taxon>Pseudomonadota</taxon>
        <taxon>Alphaproteobacteria</taxon>
        <taxon>Hyphomicrobiales</taxon>
        <taxon>Nitrobacteraceae</taxon>
        <taxon>Bradyrhizobium</taxon>
    </lineage>
</organism>
<accession>A0A1H4TFR1</accession>
<name>A0A1H4TFR1_9BRAD</name>
<evidence type="ECO:0000313" key="3">
    <source>
        <dbReference type="Proteomes" id="UP000198992"/>
    </source>
</evidence>
<dbReference type="Proteomes" id="UP000198992">
    <property type="component" value="Unassembled WGS sequence"/>
</dbReference>